<dbReference type="GO" id="GO:0006355">
    <property type="term" value="P:regulation of DNA-templated transcription"/>
    <property type="evidence" value="ECO:0007669"/>
    <property type="project" value="InterPro"/>
</dbReference>
<accession>A0A7C5X5G0</accession>
<name>A0A7C5X5G0_9AQUI</name>
<evidence type="ECO:0000313" key="1">
    <source>
        <dbReference type="EMBL" id="HHO74634.1"/>
    </source>
</evidence>
<proteinExistence type="predicted"/>
<dbReference type="EMBL" id="DSAC01000104">
    <property type="protein sequence ID" value="HHO74634.1"/>
    <property type="molecule type" value="Genomic_DNA"/>
</dbReference>
<reference evidence="1" key="1">
    <citation type="journal article" date="2020" name="mSystems">
        <title>Genome- and Community-Level Interaction Insights into Carbon Utilization and Element Cycling Functions of Hydrothermarchaeota in Hydrothermal Sediment.</title>
        <authorList>
            <person name="Zhou Z."/>
            <person name="Liu Y."/>
            <person name="Xu W."/>
            <person name="Pan J."/>
            <person name="Luo Z.H."/>
            <person name="Li M."/>
        </authorList>
    </citation>
    <scope>NUCLEOTIDE SEQUENCE [LARGE SCALE GENOMIC DNA]</scope>
    <source>
        <strain evidence="1">SpSt-114</strain>
    </source>
</reference>
<comment type="caution">
    <text evidence="1">The sequence shown here is derived from an EMBL/GenBank/DDBJ whole genome shotgun (WGS) entry which is preliminary data.</text>
</comment>
<sequence length="63" mass="7235">MGRKKKKVVKTTILLPSDVHQALRIEAITKKMSMGELIVQKLKELEEYKQKYGGVVKAEDYLT</sequence>
<protein>
    <submittedName>
        <fullName evidence="1">Chromosome segregation protein SMC</fullName>
    </submittedName>
</protein>
<organism evidence="1">
    <name type="scientific">Thermocrinis ruber</name>
    <dbReference type="NCBI Taxonomy" id="75906"/>
    <lineage>
        <taxon>Bacteria</taxon>
        <taxon>Pseudomonadati</taxon>
        <taxon>Aquificota</taxon>
        <taxon>Aquificia</taxon>
        <taxon>Aquificales</taxon>
        <taxon>Aquificaceae</taxon>
        <taxon>Thermocrinis</taxon>
    </lineage>
</organism>
<dbReference type="AlphaFoldDB" id="A0A7C5X5G0"/>
<dbReference type="InterPro" id="IPR010985">
    <property type="entry name" value="Ribbon_hlx_hlx"/>
</dbReference>
<gene>
    <name evidence="1" type="ORF">ENN04_08415</name>
</gene>
<dbReference type="SUPFAM" id="SSF47598">
    <property type="entry name" value="Ribbon-helix-helix"/>
    <property type="match status" value="1"/>
</dbReference>